<gene>
    <name evidence="5" type="ORF">PVK37_00920</name>
</gene>
<dbReference type="SUPFAM" id="SSF52218">
    <property type="entry name" value="Flavoproteins"/>
    <property type="match status" value="1"/>
</dbReference>
<keyword evidence="1" id="KW-0285">Flavoprotein</keyword>
<evidence type="ECO:0000256" key="1">
    <source>
        <dbReference type="ARBA" id="ARBA00022630"/>
    </source>
</evidence>
<keyword evidence="3" id="KW-0560">Oxidoreductase</keyword>
<evidence type="ECO:0000259" key="4">
    <source>
        <dbReference type="Pfam" id="PF03358"/>
    </source>
</evidence>
<reference evidence="5 6" key="1">
    <citation type="submission" date="2023-02" db="EMBL/GenBank/DDBJ databases">
        <authorList>
            <person name="Mo P."/>
        </authorList>
    </citation>
    <scope>NUCLEOTIDE SEQUENCE [LARGE SCALE GENOMIC DNA]</scope>
    <source>
        <strain evidence="5 6">HUAS 3</strain>
    </source>
</reference>
<dbReference type="Gene3D" id="3.40.50.360">
    <property type="match status" value="1"/>
</dbReference>
<evidence type="ECO:0000313" key="6">
    <source>
        <dbReference type="Proteomes" id="UP001219605"/>
    </source>
</evidence>
<sequence>MGHHGTISRTTLVIGNPRPGSRTRAVAEELARALVSQTGRHDATTHVIDLAEHASELVDASGGHRDRYAIPADVEVVIVATPVYKSSFTGLLKLFLDQLPPGGLARVVAVPVSVSASLAHKLVADLHLRPVLAELGASLPVPSLLVEEAELGAVPELAREWAGRYAPVVAATVAALRQPAEATAV</sequence>
<name>A0ABY7ZPW5_9ACTN</name>
<accession>A0ABY7ZPW5</accession>
<proteinExistence type="predicted"/>
<keyword evidence="2" id="KW-0288">FMN</keyword>
<dbReference type="InterPro" id="IPR029039">
    <property type="entry name" value="Flavoprotein-like_sf"/>
</dbReference>
<dbReference type="InterPro" id="IPR005025">
    <property type="entry name" value="FMN_Rdtase-like_dom"/>
</dbReference>
<dbReference type="PANTHER" id="PTHR43408:SF2">
    <property type="entry name" value="FMN REDUCTASE (NADPH)"/>
    <property type="match status" value="1"/>
</dbReference>
<dbReference type="EMBL" id="CP118615">
    <property type="protein sequence ID" value="WDZ85070.1"/>
    <property type="molecule type" value="Genomic_DNA"/>
</dbReference>
<dbReference type="RefSeq" id="WP_275031765.1">
    <property type="nucleotide sequence ID" value="NZ_CP118615.1"/>
</dbReference>
<protein>
    <submittedName>
        <fullName evidence="5">NAD(P)H-dependent oxidoreductase</fullName>
    </submittedName>
</protein>
<feature type="domain" description="NADPH-dependent FMN reductase-like" evidence="4">
    <location>
        <begin position="11"/>
        <end position="142"/>
    </location>
</feature>
<keyword evidence="6" id="KW-1185">Reference proteome</keyword>
<dbReference type="InterPro" id="IPR051814">
    <property type="entry name" value="NAD(P)H-dep_FMN_reductase"/>
</dbReference>
<dbReference type="PANTHER" id="PTHR43408">
    <property type="entry name" value="FMN REDUCTASE (NADPH)"/>
    <property type="match status" value="1"/>
</dbReference>
<evidence type="ECO:0000313" key="5">
    <source>
        <dbReference type="EMBL" id="WDZ85070.1"/>
    </source>
</evidence>
<organism evidence="5 6">
    <name type="scientific">Micromonospora cathayae</name>
    <dbReference type="NCBI Taxonomy" id="3028804"/>
    <lineage>
        <taxon>Bacteria</taxon>
        <taxon>Bacillati</taxon>
        <taxon>Actinomycetota</taxon>
        <taxon>Actinomycetes</taxon>
        <taxon>Micromonosporales</taxon>
        <taxon>Micromonosporaceae</taxon>
        <taxon>Micromonospora</taxon>
    </lineage>
</organism>
<evidence type="ECO:0000256" key="3">
    <source>
        <dbReference type="ARBA" id="ARBA00023002"/>
    </source>
</evidence>
<dbReference type="Proteomes" id="UP001219605">
    <property type="component" value="Chromosome"/>
</dbReference>
<dbReference type="Pfam" id="PF03358">
    <property type="entry name" value="FMN_red"/>
    <property type="match status" value="1"/>
</dbReference>
<evidence type="ECO:0000256" key="2">
    <source>
        <dbReference type="ARBA" id="ARBA00022643"/>
    </source>
</evidence>